<evidence type="ECO:0000259" key="8">
    <source>
        <dbReference type="PROSITE" id="PS50928"/>
    </source>
</evidence>
<proteinExistence type="inferred from homology"/>
<dbReference type="AlphaFoldDB" id="A0A845QYA6"/>
<dbReference type="GO" id="GO:0055085">
    <property type="term" value="P:transmembrane transport"/>
    <property type="evidence" value="ECO:0007669"/>
    <property type="project" value="InterPro"/>
</dbReference>
<dbReference type="PROSITE" id="PS50928">
    <property type="entry name" value="ABC_TM1"/>
    <property type="match status" value="1"/>
</dbReference>
<evidence type="ECO:0000313" key="10">
    <source>
        <dbReference type="Proteomes" id="UP000467132"/>
    </source>
</evidence>
<feature type="transmembrane region" description="Helical" evidence="7">
    <location>
        <begin position="176"/>
        <end position="198"/>
    </location>
</feature>
<dbReference type="Gene3D" id="1.10.3720.10">
    <property type="entry name" value="MetI-like"/>
    <property type="match status" value="1"/>
</dbReference>
<dbReference type="PANTHER" id="PTHR43163">
    <property type="entry name" value="DIPEPTIDE TRANSPORT SYSTEM PERMEASE PROTEIN DPPB-RELATED"/>
    <property type="match status" value="1"/>
</dbReference>
<feature type="transmembrane region" description="Helical" evidence="7">
    <location>
        <begin position="12"/>
        <end position="30"/>
    </location>
</feature>
<feature type="transmembrane region" description="Helical" evidence="7">
    <location>
        <begin position="99"/>
        <end position="119"/>
    </location>
</feature>
<name>A0A845QYA6_9CLOT</name>
<keyword evidence="6 7" id="KW-0472">Membrane</keyword>
<sequence length="317" mass="35355">MTNYILKRILQGITMLIIISIISFTLMHMAPGDPSTSYISPKMNASEIQAVKERLGLNEPIYIQYIKWIKKVLQGDLGYSLIDFKPVTQVIKSRLPATVGLMGSSLLLSLLISIPLGLYTGKKKGKTIDNIITTISYIGISIPSFWFGILLIYVFAYKLNLLPSVGMRTLGEPDSILDVIKHGILPCIVLSFSSISIYTRYIRTSTIVQLNANYVRTEEAYGFSKYKIMFKYVLKNVLLPIITILGMSLPNIVTGAFVTETVFGWPGMGRLGVDSIFNYDYPVIMATTMLTATLLIIGNLVADILYGIVDPRIRNMR</sequence>
<comment type="caution">
    <text evidence="9">The sequence shown here is derived from an EMBL/GenBank/DDBJ whole genome shotgun (WGS) entry which is preliminary data.</text>
</comment>
<evidence type="ECO:0000256" key="4">
    <source>
        <dbReference type="ARBA" id="ARBA00022692"/>
    </source>
</evidence>
<dbReference type="Proteomes" id="UP000467132">
    <property type="component" value="Unassembled WGS sequence"/>
</dbReference>
<evidence type="ECO:0000256" key="5">
    <source>
        <dbReference type="ARBA" id="ARBA00022989"/>
    </source>
</evidence>
<dbReference type="OrthoDB" id="9773221at2"/>
<feature type="transmembrane region" description="Helical" evidence="7">
    <location>
        <begin position="237"/>
        <end position="263"/>
    </location>
</feature>
<reference evidence="9 10" key="1">
    <citation type="submission" date="2018-08" db="EMBL/GenBank/DDBJ databases">
        <title>Murine metabolic-syndrome-specific gut microbial biobank.</title>
        <authorList>
            <person name="Liu C."/>
        </authorList>
    </citation>
    <scope>NUCLEOTIDE SEQUENCE [LARGE SCALE GENOMIC DNA]</scope>
    <source>
        <strain evidence="9 10">583</strain>
    </source>
</reference>
<keyword evidence="4 7" id="KW-0812">Transmembrane</keyword>
<keyword evidence="10" id="KW-1185">Reference proteome</keyword>
<dbReference type="Pfam" id="PF00528">
    <property type="entry name" value="BPD_transp_1"/>
    <property type="match status" value="1"/>
</dbReference>
<gene>
    <name evidence="9" type="ORF">D3Z33_10360</name>
</gene>
<keyword evidence="2 7" id="KW-0813">Transport</keyword>
<dbReference type="GO" id="GO:0005886">
    <property type="term" value="C:plasma membrane"/>
    <property type="evidence" value="ECO:0007669"/>
    <property type="project" value="UniProtKB-SubCell"/>
</dbReference>
<dbReference type="InterPro" id="IPR000515">
    <property type="entry name" value="MetI-like"/>
</dbReference>
<feature type="transmembrane region" description="Helical" evidence="7">
    <location>
        <begin position="131"/>
        <end position="156"/>
    </location>
</feature>
<dbReference type="CDD" id="cd06261">
    <property type="entry name" value="TM_PBP2"/>
    <property type="match status" value="1"/>
</dbReference>
<evidence type="ECO:0000313" key="9">
    <source>
        <dbReference type="EMBL" id="NBI07251.1"/>
    </source>
</evidence>
<organism evidence="9 10">
    <name type="scientific">Senegalia massiliensis</name>
    <dbReference type="NCBI Taxonomy" id="1720316"/>
    <lineage>
        <taxon>Bacteria</taxon>
        <taxon>Bacillati</taxon>
        <taxon>Bacillota</taxon>
        <taxon>Clostridia</taxon>
        <taxon>Eubacteriales</taxon>
        <taxon>Clostridiaceae</taxon>
        <taxon>Senegalia</taxon>
    </lineage>
</organism>
<evidence type="ECO:0000256" key="1">
    <source>
        <dbReference type="ARBA" id="ARBA00004651"/>
    </source>
</evidence>
<comment type="similarity">
    <text evidence="7">Belongs to the binding-protein-dependent transport system permease family.</text>
</comment>
<dbReference type="InterPro" id="IPR045621">
    <property type="entry name" value="BPD_transp_1_N"/>
</dbReference>
<dbReference type="RefSeq" id="WP_160197720.1">
    <property type="nucleotide sequence ID" value="NZ_QXXA01000011.1"/>
</dbReference>
<dbReference type="InterPro" id="IPR035906">
    <property type="entry name" value="MetI-like_sf"/>
</dbReference>
<feature type="transmembrane region" description="Helical" evidence="7">
    <location>
        <begin position="283"/>
        <end position="309"/>
    </location>
</feature>
<keyword evidence="5 7" id="KW-1133">Transmembrane helix</keyword>
<dbReference type="SUPFAM" id="SSF161098">
    <property type="entry name" value="MetI-like"/>
    <property type="match status" value="1"/>
</dbReference>
<accession>A0A845QYA6</accession>
<keyword evidence="3" id="KW-1003">Cell membrane</keyword>
<dbReference type="Pfam" id="PF19300">
    <property type="entry name" value="BPD_transp_1_N"/>
    <property type="match status" value="1"/>
</dbReference>
<protein>
    <submittedName>
        <fullName evidence="9">ABC transporter permease</fullName>
    </submittedName>
</protein>
<comment type="subcellular location">
    <subcellularLocation>
        <location evidence="1 7">Cell membrane</location>
        <topology evidence="1 7">Multi-pass membrane protein</topology>
    </subcellularLocation>
</comment>
<feature type="domain" description="ABC transmembrane type-1" evidence="8">
    <location>
        <begin position="95"/>
        <end position="302"/>
    </location>
</feature>
<evidence type="ECO:0000256" key="2">
    <source>
        <dbReference type="ARBA" id="ARBA00022448"/>
    </source>
</evidence>
<dbReference type="PANTHER" id="PTHR43163:SF6">
    <property type="entry name" value="DIPEPTIDE TRANSPORT SYSTEM PERMEASE PROTEIN DPPB-RELATED"/>
    <property type="match status" value="1"/>
</dbReference>
<evidence type="ECO:0000256" key="7">
    <source>
        <dbReference type="RuleBase" id="RU363032"/>
    </source>
</evidence>
<evidence type="ECO:0000256" key="3">
    <source>
        <dbReference type="ARBA" id="ARBA00022475"/>
    </source>
</evidence>
<evidence type="ECO:0000256" key="6">
    <source>
        <dbReference type="ARBA" id="ARBA00023136"/>
    </source>
</evidence>
<dbReference type="EMBL" id="QXXA01000011">
    <property type="protein sequence ID" value="NBI07251.1"/>
    <property type="molecule type" value="Genomic_DNA"/>
</dbReference>